<keyword evidence="4" id="KW-1185">Reference proteome</keyword>
<dbReference type="InterPro" id="IPR023393">
    <property type="entry name" value="START-like_dom_sf"/>
</dbReference>
<dbReference type="Gene3D" id="3.30.530.20">
    <property type="match status" value="1"/>
</dbReference>
<evidence type="ECO:0000313" key="3">
    <source>
        <dbReference type="EMBL" id="MBP2112835.1"/>
    </source>
</evidence>
<gene>
    <name evidence="3" type="ORF">J2Z70_002989</name>
</gene>
<dbReference type="SUPFAM" id="SSF55961">
    <property type="entry name" value="Bet v1-like"/>
    <property type="match status" value="1"/>
</dbReference>
<comment type="caution">
    <text evidence="3">The sequence shown here is derived from an EMBL/GenBank/DDBJ whole genome shotgun (WGS) entry which is preliminary data.</text>
</comment>
<dbReference type="Proteomes" id="UP000773462">
    <property type="component" value="Unassembled WGS sequence"/>
</dbReference>
<feature type="domain" description="Activator of Hsp90 ATPase homologue 1/2-like C-terminal" evidence="2">
    <location>
        <begin position="17"/>
        <end position="138"/>
    </location>
</feature>
<dbReference type="RefSeq" id="WP_209874171.1">
    <property type="nucleotide sequence ID" value="NZ_JAGGLV010000008.1"/>
</dbReference>
<dbReference type="CDD" id="cd08897">
    <property type="entry name" value="SRPBCC_CalC_Aha1-like_4"/>
    <property type="match status" value="1"/>
</dbReference>
<evidence type="ECO:0000313" key="4">
    <source>
        <dbReference type="Proteomes" id="UP000773462"/>
    </source>
</evidence>
<dbReference type="Pfam" id="PF08327">
    <property type="entry name" value="AHSA1"/>
    <property type="match status" value="1"/>
</dbReference>
<accession>A0ABS4NS12</accession>
<evidence type="ECO:0000256" key="1">
    <source>
        <dbReference type="ARBA" id="ARBA00006817"/>
    </source>
</evidence>
<organism evidence="3 4">
    <name type="scientific">Paenibacillus silagei</name>
    <dbReference type="NCBI Taxonomy" id="1670801"/>
    <lineage>
        <taxon>Bacteria</taxon>
        <taxon>Bacillati</taxon>
        <taxon>Bacillota</taxon>
        <taxon>Bacilli</taxon>
        <taxon>Bacillales</taxon>
        <taxon>Paenibacillaceae</taxon>
        <taxon>Paenibacillus</taxon>
    </lineage>
</organism>
<name>A0ABS4NS12_9BACL</name>
<reference evidence="3 4" key="1">
    <citation type="submission" date="2021-03" db="EMBL/GenBank/DDBJ databases">
        <title>Genomic Encyclopedia of Type Strains, Phase IV (KMG-IV): sequencing the most valuable type-strain genomes for metagenomic binning, comparative biology and taxonomic classification.</title>
        <authorList>
            <person name="Goeker M."/>
        </authorList>
    </citation>
    <scope>NUCLEOTIDE SEQUENCE [LARGE SCALE GENOMIC DNA]</scope>
    <source>
        <strain evidence="3 4">DSM 101953</strain>
    </source>
</reference>
<evidence type="ECO:0000259" key="2">
    <source>
        <dbReference type="Pfam" id="PF08327"/>
    </source>
</evidence>
<protein>
    <submittedName>
        <fullName evidence="3">Uncharacterized protein YndB with AHSA1/START domain</fullName>
    </submittedName>
</protein>
<comment type="similarity">
    <text evidence="1">Belongs to the AHA1 family.</text>
</comment>
<sequence length="141" mass="16331">MEENQTTKVTVQTVVQAPIEKVWRYWTEPEHITKWNQASEDWHAPRAENNLRPGGTFMTRMEAKDGSMGFDFGGVYDVVNQHEVISYTIEDGRRVEITFARQGDETKIIQTFDVENANPVELQQAGWQAIMDNFKSYTEKN</sequence>
<proteinExistence type="inferred from homology"/>
<dbReference type="EMBL" id="JAGGLV010000008">
    <property type="protein sequence ID" value="MBP2112835.1"/>
    <property type="molecule type" value="Genomic_DNA"/>
</dbReference>
<dbReference type="InterPro" id="IPR013538">
    <property type="entry name" value="ASHA1/2-like_C"/>
</dbReference>